<dbReference type="EMBL" id="CP086345">
    <property type="protein sequence ID" value="UQB04834.1"/>
    <property type="molecule type" value="Genomic_DNA"/>
</dbReference>
<dbReference type="SUPFAM" id="SSF116734">
    <property type="entry name" value="DNA methylase specificity domain"/>
    <property type="match status" value="2"/>
</dbReference>
<dbReference type="InterPro" id="IPR044946">
    <property type="entry name" value="Restrct_endonuc_typeI_TRD_sf"/>
</dbReference>
<dbReference type="GO" id="GO:0004519">
    <property type="term" value="F:endonuclease activity"/>
    <property type="evidence" value="ECO:0007669"/>
    <property type="project" value="UniProtKB-KW"/>
</dbReference>
<dbReference type="InterPro" id="IPR000055">
    <property type="entry name" value="Restrct_endonuc_typeI_TRD"/>
</dbReference>
<keyword evidence="5" id="KW-0378">Hydrolase</keyword>
<dbReference type="Pfam" id="PF01420">
    <property type="entry name" value="Methylase_S"/>
    <property type="match status" value="1"/>
</dbReference>
<evidence type="ECO:0000313" key="5">
    <source>
        <dbReference type="EMBL" id="UQB04834.1"/>
    </source>
</evidence>
<proteinExistence type="inferred from homology"/>
<keyword evidence="3" id="KW-0238">DNA-binding</keyword>
<sequence>MNKWPTVQLGEILTPISPPLYTPAEGELVSLAGVRWYGEGLFVRETRLGANVPGRVFELRPGCVIYNRLFAWKQAFAVVGAEYEGVLVSNEFPQFVVNAKQVLAEFVALSCSSVGFARKALSLSSGSAAVSRNRLKEKDLLTLEIALPPIEEQGRIVTLVTQVDDLVTALQAEVDAAEGAWRGLVHDLFSNTESWREEELGTQVVFASGSAFPHKYQGGDTGVPFIKVGDMNLEGNEVYINTSRNYVSESALVEMKAKKHPAGTVVFPKIGAAVATEKRRILAIPSAIDNNVMGVIPSGPITSDFLHVALQQIAFGELAKGGPVPSLNMTKVGSVRVAFPDWEEQARIVSVSRALNDEVIALRGELRGLQRLRISLVGALLEGASAASILA</sequence>
<evidence type="ECO:0000256" key="2">
    <source>
        <dbReference type="ARBA" id="ARBA00022747"/>
    </source>
</evidence>
<feature type="domain" description="Type I restriction modification DNA specificity" evidence="4">
    <location>
        <begin position="86"/>
        <end position="172"/>
    </location>
</feature>
<dbReference type="InterPro" id="IPR052021">
    <property type="entry name" value="Type-I_RS_S_subunit"/>
</dbReference>
<accession>A0ABY4MNU8</accession>
<gene>
    <name evidence="5" type="ORF">LIV34_002712</name>
</gene>
<dbReference type="Gene3D" id="3.90.220.20">
    <property type="entry name" value="DNA methylase specificity domains"/>
    <property type="match status" value="2"/>
</dbReference>
<comment type="similarity">
    <text evidence="1">Belongs to the type-I restriction system S methylase family.</text>
</comment>
<keyword evidence="5" id="KW-0255">Endonuclease</keyword>
<dbReference type="Gene3D" id="1.10.287.1120">
    <property type="entry name" value="Bipartite methylase S protein"/>
    <property type="match status" value="1"/>
</dbReference>
<evidence type="ECO:0000256" key="3">
    <source>
        <dbReference type="ARBA" id="ARBA00023125"/>
    </source>
</evidence>
<dbReference type="Proteomes" id="UP001056208">
    <property type="component" value="Chromosome"/>
</dbReference>
<name>A0ABY4MNU8_9MICO</name>
<dbReference type="RefSeq" id="WP_165583295.1">
    <property type="nucleotide sequence ID" value="NZ_CP033722.2"/>
</dbReference>
<keyword evidence="5" id="KW-0540">Nuclease</keyword>
<reference evidence="5" key="1">
    <citation type="submission" date="2021-11" db="EMBL/GenBank/DDBJ databases">
        <authorList>
            <person name="Li G."/>
            <person name="Jia Q."/>
            <person name="Yang F."/>
            <person name="Zhang C."/>
            <person name="Singh A."/>
            <person name="Lorenz A.J."/>
            <person name="Jackson-Ziems T."/>
            <person name="Vidaver A."/>
            <person name="Alfano J.R."/>
        </authorList>
    </citation>
    <scope>NUCLEOTIDE SEQUENCE</scope>
    <source>
        <strain evidence="5">CNK-2</strain>
    </source>
</reference>
<evidence type="ECO:0000259" key="4">
    <source>
        <dbReference type="Pfam" id="PF01420"/>
    </source>
</evidence>
<dbReference type="PANTHER" id="PTHR30408:SF12">
    <property type="entry name" value="TYPE I RESTRICTION ENZYME MJAVIII SPECIFICITY SUBUNIT"/>
    <property type="match status" value="1"/>
</dbReference>
<organism evidence="5 6">
    <name type="scientific">Clavibacter nebraskensis</name>
    <dbReference type="NCBI Taxonomy" id="31963"/>
    <lineage>
        <taxon>Bacteria</taxon>
        <taxon>Bacillati</taxon>
        <taxon>Actinomycetota</taxon>
        <taxon>Actinomycetes</taxon>
        <taxon>Micrococcales</taxon>
        <taxon>Microbacteriaceae</taxon>
        <taxon>Clavibacter</taxon>
    </lineage>
</organism>
<keyword evidence="2" id="KW-0680">Restriction system</keyword>
<protein>
    <submittedName>
        <fullName evidence="5">Restriction endonuclease subunit S</fullName>
    </submittedName>
</protein>
<dbReference type="PANTHER" id="PTHR30408">
    <property type="entry name" value="TYPE-1 RESTRICTION ENZYME ECOKI SPECIFICITY PROTEIN"/>
    <property type="match status" value="1"/>
</dbReference>
<evidence type="ECO:0000313" key="6">
    <source>
        <dbReference type="Proteomes" id="UP001056208"/>
    </source>
</evidence>
<keyword evidence="6" id="KW-1185">Reference proteome</keyword>
<evidence type="ECO:0000256" key="1">
    <source>
        <dbReference type="ARBA" id="ARBA00010923"/>
    </source>
</evidence>